<gene>
    <name evidence="5" type="ORF">QBC37DRAFT_385409</name>
</gene>
<dbReference type="InterPro" id="IPR051911">
    <property type="entry name" value="SDR_oxidoreductase"/>
</dbReference>
<comment type="similarity">
    <text evidence="1">Belongs to the short-chain dehydrogenases/reductases (SDR) family.</text>
</comment>
<evidence type="ECO:0008006" key="7">
    <source>
        <dbReference type="Google" id="ProtNLM"/>
    </source>
</evidence>
<feature type="signal peptide" evidence="4">
    <location>
        <begin position="1"/>
        <end position="22"/>
    </location>
</feature>
<dbReference type="PANTHER" id="PTHR43976:SF16">
    <property type="entry name" value="SHORT-CHAIN DEHYDROGENASE_REDUCTASE FAMILY PROTEIN"/>
    <property type="match status" value="1"/>
</dbReference>
<keyword evidence="6" id="KW-1185">Reference proteome</keyword>
<reference evidence="5" key="2">
    <citation type="submission" date="2023-05" db="EMBL/GenBank/DDBJ databases">
        <authorList>
            <consortium name="Lawrence Berkeley National Laboratory"/>
            <person name="Steindorff A."/>
            <person name="Hensen N."/>
            <person name="Bonometti L."/>
            <person name="Westerberg I."/>
            <person name="Brannstrom I.O."/>
            <person name="Guillou S."/>
            <person name="Cros-Aarteil S."/>
            <person name="Calhoun S."/>
            <person name="Haridas S."/>
            <person name="Kuo A."/>
            <person name="Mondo S."/>
            <person name="Pangilinan J."/>
            <person name="Riley R."/>
            <person name="Labutti K."/>
            <person name="Andreopoulos B."/>
            <person name="Lipzen A."/>
            <person name="Chen C."/>
            <person name="Yanf M."/>
            <person name="Daum C."/>
            <person name="Ng V."/>
            <person name="Clum A."/>
            <person name="Ohm R."/>
            <person name="Martin F."/>
            <person name="Silar P."/>
            <person name="Natvig D."/>
            <person name="Lalanne C."/>
            <person name="Gautier V."/>
            <person name="Ament-Velasquez S.L."/>
            <person name="Kruys A."/>
            <person name="Hutchinson M.I."/>
            <person name="Powell A.J."/>
            <person name="Barry K."/>
            <person name="Miller A.N."/>
            <person name="Grigoriev I.V."/>
            <person name="Debuchy R."/>
            <person name="Gladieux P."/>
            <person name="Thoren M.H."/>
            <person name="Johannesson H."/>
        </authorList>
    </citation>
    <scope>NUCLEOTIDE SEQUENCE</scope>
    <source>
        <strain evidence="5">PSN293</strain>
    </source>
</reference>
<dbReference type="GO" id="GO:0016491">
    <property type="term" value="F:oxidoreductase activity"/>
    <property type="evidence" value="ECO:0007669"/>
    <property type="project" value="UniProtKB-KW"/>
</dbReference>
<sequence>MSGLVWLITGCTSGSGLALVHAIVSRGDKVIATGRGATTRLASLQSSSPHSITALDLDVTSPLLQIQSIIDHAVSIHGRIDVLVNNAGRTGMSTLEEGSEDFVKNIFDINLFGATKVTQAVLPHMRAAKQGTVAFIGAGLGWVALPFLTHYSVTKAALTSSPKRDSTLGLRSIIFEPGGFDSDLTTPTAGSPNTGGPTQLGDYGPLFNRVFGPESGIPSGAIAPSDITKLTNAIIDVIKGEGLAKGRPFPVRVVLGPDSLEAIRQKCNEQLKLMHDWEDVSLSVSKEGSSGASRWLLDNASILNKS</sequence>
<dbReference type="PRINTS" id="PR00081">
    <property type="entry name" value="GDHRDH"/>
</dbReference>
<dbReference type="AlphaFoldDB" id="A0AAN7BAG7"/>
<dbReference type="EMBL" id="MU858068">
    <property type="protein sequence ID" value="KAK4216519.1"/>
    <property type="molecule type" value="Genomic_DNA"/>
</dbReference>
<evidence type="ECO:0000313" key="6">
    <source>
        <dbReference type="Proteomes" id="UP001301769"/>
    </source>
</evidence>
<dbReference type="Gene3D" id="3.40.50.720">
    <property type="entry name" value="NAD(P)-binding Rossmann-like Domain"/>
    <property type="match status" value="1"/>
</dbReference>
<evidence type="ECO:0000313" key="5">
    <source>
        <dbReference type="EMBL" id="KAK4216519.1"/>
    </source>
</evidence>
<dbReference type="Proteomes" id="UP001301769">
    <property type="component" value="Unassembled WGS sequence"/>
</dbReference>
<feature type="chain" id="PRO_5042867278" description="NAD(P)-binding protein" evidence="4">
    <location>
        <begin position="23"/>
        <end position="306"/>
    </location>
</feature>
<dbReference type="Pfam" id="PF00106">
    <property type="entry name" value="adh_short"/>
    <property type="match status" value="1"/>
</dbReference>
<evidence type="ECO:0000256" key="2">
    <source>
        <dbReference type="ARBA" id="ARBA00023002"/>
    </source>
</evidence>
<organism evidence="5 6">
    <name type="scientific">Rhypophila decipiens</name>
    <dbReference type="NCBI Taxonomy" id="261697"/>
    <lineage>
        <taxon>Eukaryota</taxon>
        <taxon>Fungi</taxon>
        <taxon>Dikarya</taxon>
        <taxon>Ascomycota</taxon>
        <taxon>Pezizomycotina</taxon>
        <taxon>Sordariomycetes</taxon>
        <taxon>Sordariomycetidae</taxon>
        <taxon>Sordariales</taxon>
        <taxon>Naviculisporaceae</taxon>
        <taxon>Rhypophila</taxon>
    </lineage>
</organism>
<feature type="region of interest" description="Disordered" evidence="3">
    <location>
        <begin position="179"/>
        <end position="199"/>
    </location>
</feature>
<protein>
    <recommendedName>
        <fullName evidence="7">NAD(P)-binding protein</fullName>
    </recommendedName>
</protein>
<dbReference type="InterPro" id="IPR036291">
    <property type="entry name" value="NAD(P)-bd_dom_sf"/>
</dbReference>
<evidence type="ECO:0000256" key="3">
    <source>
        <dbReference type="SAM" id="MobiDB-lite"/>
    </source>
</evidence>
<evidence type="ECO:0000256" key="1">
    <source>
        <dbReference type="ARBA" id="ARBA00006484"/>
    </source>
</evidence>
<name>A0AAN7BAG7_9PEZI</name>
<proteinExistence type="inferred from homology"/>
<dbReference type="PANTHER" id="PTHR43976">
    <property type="entry name" value="SHORT CHAIN DEHYDROGENASE"/>
    <property type="match status" value="1"/>
</dbReference>
<accession>A0AAN7BAG7</accession>
<keyword evidence="2" id="KW-0560">Oxidoreductase</keyword>
<evidence type="ECO:0000256" key="4">
    <source>
        <dbReference type="SAM" id="SignalP"/>
    </source>
</evidence>
<dbReference type="InterPro" id="IPR002347">
    <property type="entry name" value="SDR_fam"/>
</dbReference>
<reference evidence="5" key="1">
    <citation type="journal article" date="2023" name="Mol. Phylogenet. Evol.">
        <title>Genome-scale phylogeny and comparative genomics of the fungal order Sordariales.</title>
        <authorList>
            <person name="Hensen N."/>
            <person name="Bonometti L."/>
            <person name="Westerberg I."/>
            <person name="Brannstrom I.O."/>
            <person name="Guillou S."/>
            <person name="Cros-Aarteil S."/>
            <person name="Calhoun S."/>
            <person name="Haridas S."/>
            <person name="Kuo A."/>
            <person name="Mondo S."/>
            <person name="Pangilinan J."/>
            <person name="Riley R."/>
            <person name="LaButti K."/>
            <person name="Andreopoulos B."/>
            <person name="Lipzen A."/>
            <person name="Chen C."/>
            <person name="Yan M."/>
            <person name="Daum C."/>
            <person name="Ng V."/>
            <person name="Clum A."/>
            <person name="Steindorff A."/>
            <person name="Ohm R.A."/>
            <person name="Martin F."/>
            <person name="Silar P."/>
            <person name="Natvig D.O."/>
            <person name="Lalanne C."/>
            <person name="Gautier V."/>
            <person name="Ament-Velasquez S.L."/>
            <person name="Kruys A."/>
            <person name="Hutchinson M.I."/>
            <person name="Powell A.J."/>
            <person name="Barry K."/>
            <person name="Miller A.N."/>
            <person name="Grigoriev I.V."/>
            <person name="Debuchy R."/>
            <person name="Gladieux P."/>
            <person name="Hiltunen Thoren M."/>
            <person name="Johannesson H."/>
        </authorList>
    </citation>
    <scope>NUCLEOTIDE SEQUENCE</scope>
    <source>
        <strain evidence="5">PSN293</strain>
    </source>
</reference>
<keyword evidence="4" id="KW-0732">Signal</keyword>
<feature type="compositionally biased region" description="Polar residues" evidence="3">
    <location>
        <begin position="183"/>
        <end position="197"/>
    </location>
</feature>
<comment type="caution">
    <text evidence="5">The sequence shown here is derived from an EMBL/GenBank/DDBJ whole genome shotgun (WGS) entry which is preliminary data.</text>
</comment>
<dbReference type="SUPFAM" id="SSF51735">
    <property type="entry name" value="NAD(P)-binding Rossmann-fold domains"/>
    <property type="match status" value="1"/>
</dbReference>